<evidence type="ECO:0008006" key="3">
    <source>
        <dbReference type="Google" id="ProtNLM"/>
    </source>
</evidence>
<dbReference type="Pfam" id="PF13554">
    <property type="entry name" value="Phage_tail_terminator_5"/>
    <property type="match status" value="1"/>
</dbReference>
<proteinExistence type="predicted"/>
<dbReference type="InterPro" id="IPR025395">
    <property type="entry name" value="Phage_tail_terminator-like"/>
</dbReference>
<name>A0A7W6BZL7_9HYPH</name>
<dbReference type="AlphaFoldDB" id="A0A7W6BZL7"/>
<accession>A0A7W6BZL7</accession>
<comment type="caution">
    <text evidence="1">The sequence shown here is derived from an EMBL/GenBank/DDBJ whole genome shotgun (WGS) entry which is preliminary data.</text>
</comment>
<organism evidence="1 2">
    <name type="scientific">Aureimonas phyllosphaerae</name>
    <dbReference type="NCBI Taxonomy" id="1166078"/>
    <lineage>
        <taxon>Bacteria</taxon>
        <taxon>Pseudomonadati</taxon>
        <taxon>Pseudomonadota</taxon>
        <taxon>Alphaproteobacteria</taxon>
        <taxon>Hyphomicrobiales</taxon>
        <taxon>Aurantimonadaceae</taxon>
        <taxon>Aureimonas</taxon>
    </lineage>
</organism>
<sequence>MAHPDVVTAVTARLRGGFDHCPIVTENASASTPEDGGPWLLLDFPWSRSQWQSDDEFLEEGGFRLRLHVKAGRSTEDARAWLADLATLFRGTAFGGVQCYAPQSPASDDRNDAAGYFRLEITVPYQTIIIG</sequence>
<dbReference type="EMBL" id="JACIDO010000011">
    <property type="protein sequence ID" value="MBB3937675.1"/>
    <property type="molecule type" value="Genomic_DNA"/>
</dbReference>
<reference evidence="1 2" key="1">
    <citation type="submission" date="2020-08" db="EMBL/GenBank/DDBJ databases">
        <title>Genomic Encyclopedia of Type Strains, Phase IV (KMG-IV): sequencing the most valuable type-strain genomes for metagenomic binning, comparative biology and taxonomic classification.</title>
        <authorList>
            <person name="Goeker M."/>
        </authorList>
    </citation>
    <scope>NUCLEOTIDE SEQUENCE [LARGE SCALE GENOMIC DNA]</scope>
    <source>
        <strain evidence="1 2">DSM 25024</strain>
    </source>
</reference>
<evidence type="ECO:0000313" key="2">
    <source>
        <dbReference type="Proteomes" id="UP000531216"/>
    </source>
</evidence>
<evidence type="ECO:0000313" key="1">
    <source>
        <dbReference type="EMBL" id="MBB3937675.1"/>
    </source>
</evidence>
<dbReference type="RefSeq" id="WP_090964626.1">
    <property type="nucleotide sequence ID" value="NZ_FOOA01000014.1"/>
</dbReference>
<protein>
    <recommendedName>
        <fullName evidence="3">Tail terminator</fullName>
    </recommendedName>
</protein>
<gene>
    <name evidence="1" type="ORF">GGR05_003843</name>
</gene>
<dbReference type="OrthoDB" id="7305894at2"/>
<dbReference type="Gene3D" id="3.30.2000.20">
    <property type="match status" value="1"/>
</dbReference>
<dbReference type="Proteomes" id="UP000531216">
    <property type="component" value="Unassembled WGS sequence"/>
</dbReference>
<keyword evidence="2" id="KW-1185">Reference proteome</keyword>